<evidence type="ECO:0000313" key="3">
    <source>
        <dbReference type="Proteomes" id="UP000613030"/>
    </source>
</evidence>
<dbReference type="PRINTS" id="PR00111">
    <property type="entry name" value="ABHYDROLASE"/>
</dbReference>
<dbReference type="Pfam" id="PF00561">
    <property type="entry name" value="Abhydrolase_1"/>
    <property type="match status" value="1"/>
</dbReference>
<gene>
    <name evidence="2" type="ORF">JI741_02150</name>
</gene>
<dbReference type="PANTHER" id="PTHR43798:SF5">
    <property type="entry name" value="MONOACYLGLYCEROL LIPASE ABHD6"/>
    <property type="match status" value="1"/>
</dbReference>
<keyword evidence="3" id="KW-1185">Reference proteome</keyword>
<evidence type="ECO:0000259" key="1">
    <source>
        <dbReference type="Pfam" id="PF00561"/>
    </source>
</evidence>
<name>A0ABS1KL96_9BACT</name>
<proteinExistence type="predicted"/>
<dbReference type="InterPro" id="IPR000073">
    <property type="entry name" value="AB_hydrolase_1"/>
</dbReference>
<dbReference type="InterPro" id="IPR050266">
    <property type="entry name" value="AB_hydrolase_sf"/>
</dbReference>
<organism evidence="2 3">
    <name type="scientific">Chryseolinea lacunae</name>
    <dbReference type="NCBI Taxonomy" id="2801331"/>
    <lineage>
        <taxon>Bacteria</taxon>
        <taxon>Pseudomonadati</taxon>
        <taxon>Bacteroidota</taxon>
        <taxon>Cytophagia</taxon>
        <taxon>Cytophagales</taxon>
        <taxon>Fulvivirgaceae</taxon>
        <taxon>Chryseolinea</taxon>
    </lineage>
</organism>
<comment type="caution">
    <text evidence="2">The sequence shown here is derived from an EMBL/GenBank/DDBJ whole genome shotgun (WGS) entry which is preliminary data.</text>
</comment>
<dbReference type="PANTHER" id="PTHR43798">
    <property type="entry name" value="MONOACYLGLYCEROL LIPASE"/>
    <property type="match status" value="1"/>
</dbReference>
<keyword evidence="2" id="KW-0378">Hydrolase</keyword>
<evidence type="ECO:0000313" key="2">
    <source>
        <dbReference type="EMBL" id="MBL0739997.1"/>
    </source>
</evidence>
<accession>A0ABS1KL96</accession>
<dbReference type="GO" id="GO:0016787">
    <property type="term" value="F:hydrolase activity"/>
    <property type="evidence" value="ECO:0007669"/>
    <property type="project" value="UniProtKB-KW"/>
</dbReference>
<dbReference type="SUPFAM" id="SSF53474">
    <property type="entry name" value="alpha/beta-Hydrolases"/>
    <property type="match status" value="1"/>
</dbReference>
<feature type="domain" description="AB hydrolase-1" evidence="1">
    <location>
        <begin position="50"/>
        <end position="279"/>
    </location>
</feature>
<protein>
    <submittedName>
        <fullName evidence="2">Alpha/beta hydrolase</fullName>
    </submittedName>
</protein>
<reference evidence="2 3" key="1">
    <citation type="submission" date="2021-01" db="EMBL/GenBank/DDBJ databases">
        <title>Chryseolinea sp. Jin1 Genome sequencing and assembly.</title>
        <authorList>
            <person name="Kim I."/>
        </authorList>
    </citation>
    <scope>NUCLEOTIDE SEQUENCE [LARGE SCALE GENOMIC DNA]</scope>
    <source>
        <strain evidence="2 3">Jin1</strain>
    </source>
</reference>
<sequence>MSCQRDKADSKTSDHKNDSVSLYVSAVNSKTEYVEKDGRKIAYRKTGQGPAMILCNRFRGIMDDWDPLFIDSLSQYHTVYLFDYSGVGLSTLPNANDSLMEIKDVADLSESLQLNRFILVGWSHGGKVAQTFATHHPAKVSHLILIGTVPLGKNAFPSEKIFFDYALKEVNDLNDEVVLFFEPADSGSVAAAKASRGRIDQRTDKDIYVKPDVFKKYFATNAAFVADEQGRTKLATLPIPILSLSGDHDIVFPIENWYALTRVYPNLQIIMLPRAGHGPQQQYPLLSARYVGDFIKNTN</sequence>
<dbReference type="InterPro" id="IPR029058">
    <property type="entry name" value="AB_hydrolase_fold"/>
</dbReference>
<dbReference type="Gene3D" id="3.40.50.1820">
    <property type="entry name" value="alpha/beta hydrolase"/>
    <property type="match status" value="1"/>
</dbReference>
<dbReference type="EMBL" id="JAERRB010000001">
    <property type="protein sequence ID" value="MBL0739997.1"/>
    <property type="molecule type" value="Genomic_DNA"/>
</dbReference>
<dbReference type="Proteomes" id="UP000613030">
    <property type="component" value="Unassembled WGS sequence"/>
</dbReference>